<keyword evidence="1" id="KW-0472">Membrane</keyword>
<proteinExistence type="predicted"/>
<feature type="transmembrane region" description="Helical" evidence="1">
    <location>
        <begin position="153"/>
        <end position="171"/>
    </location>
</feature>
<accession>A0A2Z2NM42</accession>
<keyword evidence="1" id="KW-0812">Transmembrane</keyword>
<evidence type="ECO:0000259" key="2">
    <source>
        <dbReference type="Pfam" id="PF01757"/>
    </source>
</evidence>
<gene>
    <name evidence="3" type="ORF">IMCC3135_10755</name>
</gene>
<dbReference type="PANTHER" id="PTHR37312">
    <property type="entry name" value="MEMBRANE-BOUND ACYLTRANSFERASE YKRP-RELATED"/>
    <property type="match status" value="1"/>
</dbReference>
<evidence type="ECO:0000313" key="3">
    <source>
        <dbReference type="EMBL" id="ASJ72243.1"/>
    </source>
</evidence>
<dbReference type="Pfam" id="PF01757">
    <property type="entry name" value="Acyl_transf_3"/>
    <property type="match status" value="1"/>
</dbReference>
<feature type="transmembrane region" description="Helical" evidence="1">
    <location>
        <begin position="68"/>
        <end position="88"/>
    </location>
</feature>
<dbReference type="KEGG" id="gai:IMCC3135_10755"/>
<name>A0A2Z2NM42_9GAMM</name>
<feature type="domain" description="Acyltransferase 3" evidence="2">
    <location>
        <begin position="7"/>
        <end position="304"/>
    </location>
</feature>
<dbReference type="OrthoDB" id="6623990at2"/>
<dbReference type="AlphaFoldDB" id="A0A2Z2NM42"/>
<feature type="transmembrane region" description="Helical" evidence="1">
    <location>
        <begin position="227"/>
        <end position="247"/>
    </location>
</feature>
<keyword evidence="1" id="KW-1133">Transmembrane helix</keyword>
<keyword evidence="4" id="KW-1185">Reference proteome</keyword>
<feature type="transmembrane region" description="Helical" evidence="1">
    <location>
        <begin position="35"/>
        <end position="56"/>
    </location>
</feature>
<sequence>MDTRDSRLDSAKGMLITLVVSGHLLEATNYWDDGLIRYLLTAIYAFHMPAFIFLAGMTSKPDNVKRRIAVLVSLLVIFQCLYSLYLPFMDSNKQFAWLDPFWLLWFLLAMVFWLITLTLAPASPRLALLISVAIGLGSGALPIVESVPTLDRALYFLPWFMGGYLIGQTAFDKAAMISRSTTIILLSASLMLAAALWHSNIGASWLYGSNGFAVLDVSFSHGVFVRALLIGIAAIMTWTLLTSADLLRTVFVKAGKRSLAIYLLHGFFVLPATPLLGLVFEHYGPVAATMICVLMTWLVIYILSLSVFDRSLRILGSRSGEMLLNTADSFRKTIEPRSASSRD</sequence>
<protein>
    <recommendedName>
        <fullName evidence="2">Acyltransferase 3 domain-containing protein</fullName>
    </recommendedName>
</protein>
<feature type="transmembrane region" description="Helical" evidence="1">
    <location>
        <begin position="183"/>
        <end position="207"/>
    </location>
</feature>
<feature type="transmembrane region" description="Helical" evidence="1">
    <location>
        <begin position="286"/>
        <end position="308"/>
    </location>
</feature>
<dbReference type="InterPro" id="IPR002656">
    <property type="entry name" value="Acyl_transf_3_dom"/>
</dbReference>
<feature type="transmembrane region" description="Helical" evidence="1">
    <location>
        <begin position="126"/>
        <end position="147"/>
    </location>
</feature>
<dbReference type="GO" id="GO:0016747">
    <property type="term" value="F:acyltransferase activity, transferring groups other than amino-acyl groups"/>
    <property type="evidence" value="ECO:0007669"/>
    <property type="project" value="InterPro"/>
</dbReference>
<dbReference type="PANTHER" id="PTHR37312:SF1">
    <property type="entry name" value="MEMBRANE-BOUND ACYLTRANSFERASE YKRP-RELATED"/>
    <property type="match status" value="1"/>
</dbReference>
<dbReference type="RefSeq" id="WP_088917577.1">
    <property type="nucleotide sequence ID" value="NZ_CP018632.1"/>
</dbReference>
<organism evidence="3 4">
    <name type="scientific">Granulosicoccus antarcticus IMCC3135</name>
    <dbReference type="NCBI Taxonomy" id="1192854"/>
    <lineage>
        <taxon>Bacteria</taxon>
        <taxon>Pseudomonadati</taxon>
        <taxon>Pseudomonadota</taxon>
        <taxon>Gammaproteobacteria</taxon>
        <taxon>Chromatiales</taxon>
        <taxon>Granulosicoccaceae</taxon>
        <taxon>Granulosicoccus</taxon>
    </lineage>
</organism>
<reference evidence="3 4" key="1">
    <citation type="submission" date="2016-12" db="EMBL/GenBank/DDBJ databases">
        <authorList>
            <person name="Song W.-J."/>
            <person name="Kurnit D.M."/>
        </authorList>
    </citation>
    <scope>NUCLEOTIDE SEQUENCE [LARGE SCALE GENOMIC DNA]</scope>
    <source>
        <strain evidence="3 4">IMCC3135</strain>
    </source>
</reference>
<evidence type="ECO:0000256" key="1">
    <source>
        <dbReference type="SAM" id="Phobius"/>
    </source>
</evidence>
<dbReference type="EMBL" id="CP018632">
    <property type="protein sequence ID" value="ASJ72243.1"/>
    <property type="molecule type" value="Genomic_DNA"/>
</dbReference>
<evidence type="ECO:0000313" key="4">
    <source>
        <dbReference type="Proteomes" id="UP000250079"/>
    </source>
</evidence>
<dbReference type="InterPro" id="IPR052734">
    <property type="entry name" value="Nod_factor_acetyltransferase"/>
</dbReference>
<feature type="transmembrane region" description="Helical" evidence="1">
    <location>
        <begin position="259"/>
        <end position="280"/>
    </location>
</feature>
<dbReference type="Proteomes" id="UP000250079">
    <property type="component" value="Chromosome"/>
</dbReference>
<feature type="transmembrane region" description="Helical" evidence="1">
    <location>
        <begin position="100"/>
        <end position="119"/>
    </location>
</feature>